<keyword evidence="10" id="KW-1185">Reference proteome</keyword>
<dbReference type="Gene3D" id="3.30.2090.10">
    <property type="entry name" value="Multidrug efflux transporter AcrB TolC docking domain, DN and DC subdomains"/>
    <property type="match status" value="2"/>
</dbReference>
<evidence type="ECO:0000313" key="9">
    <source>
        <dbReference type="EMBL" id="SHG87048.1"/>
    </source>
</evidence>
<feature type="transmembrane region" description="Helical" evidence="8">
    <location>
        <begin position="853"/>
        <end position="873"/>
    </location>
</feature>
<dbReference type="GO" id="GO:0005886">
    <property type="term" value="C:plasma membrane"/>
    <property type="evidence" value="ECO:0007669"/>
    <property type="project" value="UniProtKB-SubCell"/>
</dbReference>
<dbReference type="STRING" id="490188.SAMN04488068_1764"/>
<evidence type="ECO:0000256" key="2">
    <source>
        <dbReference type="ARBA" id="ARBA00022448"/>
    </source>
</evidence>
<evidence type="ECO:0000256" key="1">
    <source>
        <dbReference type="ARBA" id="ARBA00004429"/>
    </source>
</evidence>
<accession>A0A1M5NC32</accession>
<feature type="transmembrane region" description="Helical" evidence="8">
    <location>
        <begin position="462"/>
        <end position="480"/>
    </location>
</feature>
<dbReference type="Gene3D" id="3.30.70.1320">
    <property type="entry name" value="Multidrug efflux transporter AcrB pore domain like"/>
    <property type="match status" value="1"/>
</dbReference>
<keyword evidence="5 8" id="KW-0812">Transmembrane</keyword>
<reference evidence="9 10" key="1">
    <citation type="submission" date="2016-11" db="EMBL/GenBank/DDBJ databases">
        <authorList>
            <person name="Jaros S."/>
            <person name="Januszkiewicz K."/>
            <person name="Wedrychowicz H."/>
        </authorList>
    </citation>
    <scope>NUCLEOTIDE SEQUENCE [LARGE SCALE GENOMIC DNA]</scope>
    <source>
        <strain evidence="9 10">CGMCC 1.7049</strain>
    </source>
</reference>
<keyword evidence="6 8" id="KW-1133">Transmembrane helix</keyword>
<keyword evidence="7 8" id="KW-0472">Membrane</keyword>
<feature type="transmembrane region" description="Helical" evidence="8">
    <location>
        <begin position="964"/>
        <end position="983"/>
    </location>
</feature>
<dbReference type="RefSeq" id="WP_072896551.1">
    <property type="nucleotide sequence ID" value="NZ_FQWZ01000003.1"/>
</dbReference>
<dbReference type="Proteomes" id="UP000199758">
    <property type="component" value="Unassembled WGS sequence"/>
</dbReference>
<keyword evidence="3" id="KW-1003">Cell membrane</keyword>
<feature type="transmembrane region" description="Helical" evidence="8">
    <location>
        <begin position="385"/>
        <end position="409"/>
    </location>
</feature>
<proteinExistence type="predicted"/>
<organism evidence="9 10">
    <name type="scientific">Hydrocarboniphaga daqingensis</name>
    <dbReference type="NCBI Taxonomy" id="490188"/>
    <lineage>
        <taxon>Bacteria</taxon>
        <taxon>Pseudomonadati</taxon>
        <taxon>Pseudomonadota</taxon>
        <taxon>Gammaproteobacteria</taxon>
        <taxon>Nevskiales</taxon>
        <taxon>Nevskiaceae</taxon>
        <taxon>Hydrocarboniphaga</taxon>
    </lineage>
</organism>
<dbReference type="EMBL" id="FQWZ01000003">
    <property type="protein sequence ID" value="SHG87048.1"/>
    <property type="molecule type" value="Genomic_DNA"/>
</dbReference>
<dbReference type="PANTHER" id="PTHR32063">
    <property type="match status" value="1"/>
</dbReference>
<dbReference type="SUPFAM" id="SSF82693">
    <property type="entry name" value="Multidrug efflux transporter AcrB pore domain, PN1, PN2, PC1 and PC2 subdomains"/>
    <property type="match status" value="3"/>
</dbReference>
<evidence type="ECO:0000256" key="5">
    <source>
        <dbReference type="ARBA" id="ARBA00022692"/>
    </source>
</evidence>
<feature type="transmembrane region" description="Helical" evidence="8">
    <location>
        <begin position="995"/>
        <end position="1021"/>
    </location>
</feature>
<dbReference type="GO" id="GO:0042910">
    <property type="term" value="F:xenobiotic transmembrane transporter activity"/>
    <property type="evidence" value="ECO:0007669"/>
    <property type="project" value="TreeGrafter"/>
</dbReference>
<evidence type="ECO:0000256" key="3">
    <source>
        <dbReference type="ARBA" id="ARBA00022475"/>
    </source>
</evidence>
<dbReference type="InterPro" id="IPR001036">
    <property type="entry name" value="Acrflvin-R"/>
</dbReference>
<protein>
    <submittedName>
        <fullName evidence="9">Multidrug efflux pump</fullName>
    </submittedName>
</protein>
<name>A0A1M5NC32_9GAMM</name>
<dbReference type="InterPro" id="IPR027463">
    <property type="entry name" value="AcrB_DN_DC_subdom"/>
</dbReference>
<dbReference type="Gene3D" id="3.30.70.1430">
    <property type="entry name" value="Multidrug efflux transporter AcrB pore domain"/>
    <property type="match status" value="2"/>
</dbReference>
<dbReference type="Gene3D" id="1.20.1640.10">
    <property type="entry name" value="Multidrug efflux transporter AcrB transmembrane domain"/>
    <property type="match status" value="2"/>
</dbReference>
<evidence type="ECO:0000256" key="6">
    <source>
        <dbReference type="ARBA" id="ARBA00022989"/>
    </source>
</evidence>
<gene>
    <name evidence="9" type="ORF">SAMN04488068_1764</name>
</gene>
<dbReference type="OrthoDB" id="9758297at2"/>
<dbReference type="SUPFAM" id="SSF82714">
    <property type="entry name" value="Multidrug efflux transporter AcrB TolC docking domain, DN and DC subdomains"/>
    <property type="match status" value="2"/>
</dbReference>
<keyword evidence="4" id="KW-0997">Cell inner membrane</keyword>
<dbReference type="PRINTS" id="PR00702">
    <property type="entry name" value="ACRIFLAVINRP"/>
</dbReference>
<dbReference type="FunFam" id="1.20.1640.10:FF:000001">
    <property type="entry name" value="Efflux pump membrane transporter"/>
    <property type="match status" value="1"/>
</dbReference>
<comment type="subcellular location">
    <subcellularLocation>
        <location evidence="1">Cell inner membrane</location>
        <topology evidence="1">Multi-pass membrane protein</topology>
    </subcellularLocation>
</comment>
<evidence type="ECO:0000256" key="8">
    <source>
        <dbReference type="SAM" id="Phobius"/>
    </source>
</evidence>
<feature type="transmembrane region" description="Helical" evidence="8">
    <location>
        <begin position="336"/>
        <end position="352"/>
    </location>
</feature>
<feature type="transmembrane region" description="Helical" evidence="8">
    <location>
        <begin position="529"/>
        <end position="547"/>
    </location>
</feature>
<dbReference type="AlphaFoldDB" id="A0A1M5NC32"/>
<dbReference type="PANTHER" id="PTHR32063:SF14">
    <property type="entry name" value="BLL4319 PROTEIN"/>
    <property type="match status" value="1"/>
</dbReference>
<evidence type="ECO:0000256" key="7">
    <source>
        <dbReference type="ARBA" id="ARBA00023136"/>
    </source>
</evidence>
<evidence type="ECO:0000256" key="4">
    <source>
        <dbReference type="ARBA" id="ARBA00022519"/>
    </source>
</evidence>
<feature type="transmembrane region" description="Helical" evidence="8">
    <location>
        <begin position="880"/>
        <end position="902"/>
    </location>
</feature>
<keyword evidence="2" id="KW-0813">Transport</keyword>
<feature type="transmembrane region" description="Helical" evidence="8">
    <location>
        <begin position="430"/>
        <end position="450"/>
    </location>
</feature>
<sequence length="1044" mass="112869">MNFTDIFIKRPVLATVISLIILLLGARAAFNLNVREFPYLQNAQIQVSVAYPGADPTLIEGFITTPMEREISQAGGIDFMTSTSVQGASVITVNLRMDKDPNEAMTEISAKVNKLRNQLPEGSEDPIIAIAEAGGTAAMYISFFSEVLDDSQITDYLQRVVQPQLAAIPGLETAELLGARAYAMRIWLKPDRLAAHNLTASEVFARLRSQNVLSAVGETKGNHVRIGLSAKTDLRTADEFRDLVVQSDDRSVVRLGDVANVVLGAETYDGSSMWNTRPAIFIGIKVRPEANVLDVVNEVKKIWPGILQNLPTGLQGEIGYDSSEYIRESISEVQKTLIEAVIIVVLVIFLFLGSMRNSLIPAVTVPLSLVGALFLMLVLGFTINLLTLLAMVLAIGMVVDDAIIVMENVHRHIEEGLSPFDASIKGARELVGPVIAMTITLMAVYAPIGFLSGITGKLFTEFAFTLAGAVLISGIVALTLTPMMCAKLLKPSHGPDGKVNRLQVFIDQRFDRWRLAFRARLHGALRTRLVIAVFGAIVFVSCGFLFVSTPAELAPEEDLGFVFGLAETDGYSSQEYLNQYFVDTQKAALSNPAVENLFAFTIAGTGSTNQGFFGMVLKPWSQRDQSAKEVVNDVTGKVNQIAAVRGAVINPPSLPTPGQGYPLEFVIKSTASPETLAQVGDQLVAAGWVSKKFFFVAPRLRLDRPESVVDIDRDKAALLGVDMSQLSADLSALLAGGEVNRFNYQSRSYRVIQQVQREARLDPAQLSGYYTRARDGSLVPISTLVTISDRTVARSIDHFQQLNANTIIAVPRPGITQGEALKVFEDAARTLLPAGAQVDYAGPSRQFKAEGSALLVTFAFALIVIYLVLAAQFESFRDPLIMLVTVPMSICGALLFINIFAVTNGMQMTQLPGMTLNIYTQVGLITLIGVISKHGILIVEFANKLQEQGMSKAEAIVEATSIRLRPVLMTTAALVIAMVPLLMASGPGAASRFSMGLVIAAGMGIGTLFTLYVLPAMYLYIGRDYAKLRERTAAAANATSIAGA</sequence>
<dbReference type="SUPFAM" id="SSF82866">
    <property type="entry name" value="Multidrug efflux transporter AcrB transmembrane domain"/>
    <property type="match status" value="2"/>
</dbReference>
<evidence type="ECO:0000313" key="10">
    <source>
        <dbReference type="Proteomes" id="UP000199758"/>
    </source>
</evidence>
<dbReference type="Gene3D" id="3.30.70.1440">
    <property type="entry name" value="Multidrug efflux transporter AcrB pore domain"/>
    <property type="match status" value="1"/>
</dbReference>
<dbReference type="Pfam" id="PF00873">
    <property type="entry name" value="ACR_tran"/>
    <property type="match status" value="1"/>
</dbReference>
<feature type="transmembrane region" description="Helical" evidence="8">
    <location>
        <begin position="922"/>
        <end position="943"/>
    </location>
</feature>